<evidence type="ECO:0000256" key="3">
    <source>
        <dbReference type="ARBA" id="ARBA00007823"/>
    </source>
</evidence>
<dbReference type="Gene3D" id="3.60.15.10">
    <property type="entry name" value="Ribonuclease Z/Hydroxyacylglutathione hydrolase-like"/>
    <property type="match status" value="2"/>
</dbReference>
<evidence type="ECO:0000256" key="9">
    <source>
        <dbReference type="ARBA" id="ARBA00022801"/>
    </source>
</evidence>
<dbReference type="GO" id="GO:0042781">
    <property type="term" value="F:3'-tRNA processing endoribonuclease activity"/>
    <property type="evidence" value="ECO:0007669"/>
    <property type="project" value="UniProtKB-EC"/>
</dbReference>
<evidence type="ECO:0000256" key="2">
    <source>
        <dbReference type="ARBA" id="ARBA00001947"/>
    </source>
</evidence>
<organism evidence="13 14">
    <name type="scientific">Gymnopus androsaceus JB14</name>
    <dbReference type="NCBI Taxonomy" id="1447944"/>
    <lineage>
        <taxon>Eukaryota</taxon>
        <taxon>Fungi</taxon>
        <taxon>Dikarya</taxon>
        <taxon>Basidiomycota</taxon>
        <taxon>Agaricomycotina</taxon>
        <taxon>Agaricomycetes</taxon>
        <taxon>Agaricomycetidae</taxon>
        <taxon>Agaricales</taxon>
        <taxon>Marasmiineae</taxon>
        <taxon>Omphalotaceae</taxon>
        <taxon>Gymnopus</taxon>
    </lineage>
</organism>
<dbReference type="Pfam" id="PF13691">
    <property type="entry name" value="Lactamase_B_4"/>
    <property type="match status" value="1"/>
</dbReference>
<name>A0A6A4HBC9_9AGAR</name>
<keyword evidence="5" id="KW-0819">tRNA processing</keyword>
<comment type="cofactor">
    <cofactor evidence="2">
        <name>Zn(2+)</name>
        <dbReference type="ChEBI" id="CHEBI:29105"/>
    </cofactor>
</comment>
<feature type="compositionally biased region" description="Basic and acidic residues" evidence="11">
    <location>
        <begin position="263"/>
        <end position="273"/>
    </location>
</feature>
<dbReference type="GO" id="GO:0005739">
    <property type="term" value="C:mitochondrion"/>
    <property type="evidence" value="ECO:0007669"/>
    <property type="project" value="TreeGrafter"/>
</dbReference>
<feature type="compositionally biased region" description="Low complexity" evidence="11">
    <location>
        <begin position="712"/>
        <end position="728"/>
    </location>
</feature>
<dbReference type="InterPro" id="IPR027794">
    <property type="entry name" value="tRNase_Z_dom"/>
</dbReference>
<evidence type="ECO:0000259" key="12">
    <source>
        <dbReference type="Pfam" id="PF13691"/>
    </source>
</evidence>
<evidence type="ECO:0000256" key="10">
    <source>
        <dbReference type="ARBA" id="ARBA00022833"/>
    </source>
</evidence>
<reference evidence="13" key="1">
    <citation type="journal article" date="2019" name="Environ. Microbiol.">
        <title>Fungal ecological strategies reflected in gene transcription - a case study of two litter decomposers.</title>
        <authorList>
            <person name="Barbi F."/>
            <person name="Kohler A."/>
            <person name="Barry K."/>
            <person name="Baskaran P."/>
            <person name="Daum C."/>
            <person name="Fauchery L."/>
            <person name="Ihrmark K."/>
            <person name="Kuo A."/>
            <person name="LaButti K."/>
            <person name="Lipzen A."/>
            <person name="Morin E."/>
            <person name="Grigoriev I.V."/>
            <person name="Henrissat B."/>
            <person name="Lindahl B."/>
            <person name="Martin F."/>
        </authorList>
    </citation>
    <scope>NUCLEOTIDE SEQUENCE</scope>
    <source>
        <strain evidence="13">JB14</strain>
    </source>
</reference>
<accession>A0A6A4HBC9</accession>
<dbReference type="InterPro" id="IPR047151">
    <property type="entry name" value="RNZ2-like"/>
</dbReference>
<evidence type="ECO:0000313" key="13">
    <source>
        <dbReference type="EMBL" id="KAE9395582.1"/>
    </source>
</evidence>
<dbReference type="PANTHER" id="PTHR12553:SF49">
    <property type="entry name" value="ZINC PHOSPHODIESTERASE ELAC PROTEIN 2"/>
    <property type="match status" value="1"/>
</dbReference>
<dbReference type="InterPro" id="IPR036866">
    <property type="entry name" value="RibonucZ/Hydroxyglut_hydro"/>
</dbReference>
<keyword evidence="9" id="KW-0378">Hydrolase</keyword>
<dbReference type="EMBL" id="ML769528">
    <property type="protein sequence ID" value="KAE9395582.1"/>
    <property type="molecule type" value="Genomic_DNA"/>
</dbReference>
<keyword evidence="7" id="KW-0479">Metal-binding</keyword>
<keyword evidence="6" id="KW-0540">Nuclease</keyword>
<proteinExistence type="inferred from homology"/>
<dbReference type="PANTHER" id="PTHR12553">
    <property type="entry name" value="ZINC PHOSPHODIESTERASE ELAC PROTEIN 2"/>
    <property type="match status" value="1"/>
</dbReference>
<evidence type="ECO:0000256" key="1">
    <source>
        <dbReference type="ARBA" id="ARBA00000402"/>
    </source>
</evidence>
<dbReference type="Proteomes" id="UP000799118">
    <property type="component" value="Unassembled WGS sequence"/>
</dbReference>
<protein>
    <recommendedName>
        <fullName evidence="4">ribonuclease Z</fullName>
        <ecNumber evidence="4">3.1.26.11</ecNumber>
    </recommendedName>
</protein>
<evidence type="ECO:0000256" key="7">
    <source>
        <dbReference type="ARBA" id="ARBA00022723"/>
    </source>
</evidence>
<comment type="similarity">
    <text evidence="3">Belongs to the RNase Z family.</text>
</comment>
<feature type="domain" description="tRNase Z endonuclease" evidence="12">
    <location>
        <begin position="23"/>
        <end position="76"/>
    </location>
</feature>
<evidence type="ECO:0000256" key="11">
    <source>
        <dbReference type="SAM" id="MobiDB-lite"/>
    </source>
</evidence>
<dbReference type="CDD" id="cd07718">
    <property type="entry name" value="RNaseZ_ELAC1_ELAC2-C-term-like_MBL-fold"/>
    <property type="match status" value="1"/>
</dbReference>
<keyword evidence="14" id="KW-1185">Reference proteome</keyword>
<dbReference type="AlphaFoldDB" id="A0A6A4HBC9"/>
<feature type="region of interest" description="Disordered" evidence="11">
    <location>
        <begin position="154"/>
        <end position="206"/>
    </location>
</feature>
<evidence type="ECO:0000256" key="8">
    <source>
        <dbReference type="ARBA" id="ARBA00022759"/>
    </source>
</evidence>
<evidence type="ECO:0000256" key="6">
    <source>
        <dbReference type="ARBA" id="ARBA00022722"/>
    </source>
</evidence>
<dbReference type="GO" id="GO:1990180">
    <property type="term" value="P:mitochondrial tRNA 3'-end processing"/>
    <property type="evidence" value="ECO:0007669"/>
    <property type="project" value="TreeGrafter"/>
</dbReference>
<feature type="compositionally biased region" description="Low complexity" evidence="11">
    <location>
        <begin position="154"/>
        <end position="166"/>
    </location>
</feature>
<sequence length="1002" mass="109614">MTPKPQKTRGGSDRNPTNWCMSILSTTTSDTDPTFIFDFEQPGENYIFNAGQNTSRAFTQSKWGVIRTKGVFLTGIGEKRAAGLASLLMTFADAGPAFPRMDVMGPPGLKHLLASMRNFMYREFKPNPTPKPIFKDWNITVYAIPVYPSGSGYVSSSHSNTNTSESSLKRKRSLADTAETSSPIKKQNTDGSIGEEDAPMHTAEPFSLSDSASLTSLLSTPSFSPAALPPSQAQEWRDMMVDVMFPAIKTIGQKNKGKGKRPAPKESRRKDKWSYAAKDGNMDDYGRPQLISGYHAELLRFTLAESESSSPAACASSEIKTLSPVLPSALSISYLVIGPPEAMGVPRPLRKNIANGETVQFKRKKTTNTSSSSSATTEVEMETITVGPADLVEPSDPATAVLILDVPSPEHVPALFETFRAQNGYAKWTGWKEAGEDAMGETNAEAEDFVLRTRYREFIAGFGEREDIHHILSSKSHLPDPLTFTSSGYHQLKLNQLDPDIFKVPKWRLKAEKNLGDDGDIPTPKNLTLMKPYMVLPMRPLGPPQRARWALENDRFHGYVGGEGASESTVMDTAAISKESEASDEEVTAPEEKDETEALKTVITYNTSSLPEPSTLILKPRTAAAFAQGRADVAAFSESAKMLKTVQAMKGADVGIITLGTGSAVPGKYRNVSATVIQIPNYGNILLDCGEGTWGQLCRYFGTETSSFSAPSSGPTENTASSSSSSPPTQNVYQFLRDLKCIYVSHVHADHHLGVAQLLAMRKKLHPAPTHPCYLVTLRPVHLYLRELSDLEDLGLVYGDEDASFNSNSNKNGVIPILSPALHWKQADSYVSGFWNVGGTEEWFDMARSRANAADMCRSLGLKSFFSVDVRHRTRCYGAVIRTSLPTPRLRSLVYAGQGASVLIHEATMTDDQEQMAAQKAHSTVGQAITIDKASNILLTHFSARQPKIPHQIANYPSSSIANQSVRSDDSPFIVTAFDYANLTIGNMWKMQFYMAAIEQSL</sequence>
<dbReference type="GO" id="GO:0046872">
    <property type="term" value="F:metal ion binding"/>
    <property type="evidence" value="ECO:0007669"/>
    <property type="project" value="UniProtKB-KW"/>
</dbReference>
<evidence type="ECO:0000256" key="4">
    <source>
        <dbReference type="ARBA" id="ARBA00012477"/>
    </source>
</evidence>
<evidence type="ECO:0000313" key="14">
    <source>
        <dbReference type="Proteomes" id="UP000799118"/>
    </source>
</evidence>
<feature type="compositionally biased region" description="Polar residues" evidence="11">
    <location>
        <begin position="178"/>
        <end position="191"/>
    </location>
</feature>
<keyword evidence="8" id="KW-0255">Endonuclease</keyword>
<comment type="catalytic activity">
    <reaction evidence="1">
        <text>Endonucleolytic cleavage of RNA, removing extra 3' nucleotides from tRNA precursor, generating 3' termini of tRNAs. A 3'-hydroxy group is left at the tRNA terminus and a 5'-phosphoryl group is left at the trailer molecule.</text>
        <dbReference type="EC" id="3.1.26.11"/>
    </reaction>
</comment>
<gene>
    <name evidence="13" type="ORF">BT96DRAFT_922720</name>
</gene>
<dbReference type="SUPFAM" id="SSF56281">
    <property type="entry name" value="Metallo-hydrolase/oxidoreductase"/>
    <property type="match status" value="2"/>
</dbReference>
<feature type="region of interest" description="Disordered" evidence="11">
    <location>
        <begin position="708"/>
        <end position="728"/>
    </location>
</feature>
<dbReference type="OrthoDB" id="527344at2759"/>
<dbReference type="EC" id="3.1.26.11" evidence="4"/>
<feature type="region of interest" description="Disordered" evidence="11">
    <location>
        <begin position="251"/>
        <end position="279"/>
    </location>
</feature>
<evidence type="ECO:0000256" key="5">
    <source>
        <dbReference type="ARBA" id="ARBA00022694"/>
    </source>
</evidence>
<keyword evidence="10" id="KW-0862">Zinc</keyword>